<protein>
    <recommendedName>
        <fullName evidence="2">SWIM-type domain-containing protein</fullName>
    </recommendedName>
</protein>
<dbReference type="InterPro" id="IPR007527">
    <property type="entry name" value="Znf_SWIM"/>
</dbReference>
<dbReference type="PROSITE" id="PS50966">
    <property type="entry name" value="ZF_SWIM"/>
    <property type="match status" value="1"/>
</dbReference>
<name>A0A9P6AKG2_9AGAM</name>
<keyword evidence="1" id="KW-0479">Metal-binding</keyword>
<feature type="domain" description="SWIM-type" evidence="2">
    <location>
        <begin position="188"/>
        <end position="214"/>
    </location>
</feature>
<evidence type="ECO:0000256" key="1">
    <source>
        <dbReference type="PROSITE-ProRule" id="PRU00325"/>
    </source>
</evidence>
<organism evidence="3 4">
    <name type="scientific">Hydnum rufescens UP504</name>
    <dbReference type="NCBI Taxonomy" id="1448309"/>
    <lineage>
        <taxon>Eukaryota</taxon>
        <taxon>Fungi</taxon>
        <taxon>Dikarya</taxon>
        <taxon>Basidiomycota</taxon>
        <taxon>Agaricomycotina</taxon>
        <taxon>Agaricomycetes</taxon>
        <taxon>Cantharellales</taxon>
        <taxon>Hydnaceae</taxon>
        <taxon>Hydnum</taxon>
    </lineage>
</organism>
<sequence length="214" mass="25311">MEKFCQHSCQHPLIPLNDANNTFLTAAEIHKGAILDMYTYRNENDLSQVWAYLWNSWYYPNKWVLWACSASECILVLRTTMVVEGFWNHLKHTTLMSFNQPHINFIVHLILMQIIPTVNLKLSYHICPKSLAPWQCDFKKLWADYSKPDDVCQTAKEKVTISNPRNTKAWWQECLDWLQEEEWEAGTYNTSLHDWTCSCPSYLHSHFLICKHLI</sequence>
<dbReference type="OrthoDB" id="3262412at2759"/>
<reference evidence="3" key="1">
    <citation type="journal article" date="2020" name="Nat. Commun.">
        <title>Large-scale genome sequencing of mycorrhizal fungi provides insights into the early evolution of symbiotic traits.</title>
        <authorList>
            <person name="Miyauchi S."/>
            <person name="Kiss E."/>
            <person name="Kuo A."/>
            <person name="Drula E."/>
            <person name="Kohler A."/>
            <person name="Sanchez-Garcia M."/>
            <person name="Morin E."/>
            <person name="Andreopoulos B."/>
            <person name="Barry K.W."/>
            <person name="Bonito G."/>
            <person name="Buee M."/>
            <person name="Carver A."/>
            <person name="Chen C."/>
            <person name="Cichocki N."/>
            <person name="Clum A."/>
            <person name="Culley D."/>
            <person name="Crous P.W."/>
            <person name="Fauchery L."/>
            <person name="Girlanda M."/>
            <person name="Hayes R.D."/>
            <person name="Keri Z."/>
            <person name="LaButti K."/>
            <person name="Lipzen A."/>
            <person name="Lombard V."/>
            <person name="Magnuson J."/>
            <person name="Maillard F."/>
            <person name="Murat C."/>
            <person name="Nolan M."/>
            <person name="Ohm R.A."/>
            <person name="Pangilinan J."/>
            <person name="Pereira M.F."/>
            <person name="Perotto S."/>
            <person name="Peter M."/>
            <person name="Pfister S."/>
            <person name="Riley R."/>
            <person name="Sitrit Y."/>
            <person name="Stielow J.B."/>
            <person name="Szollosi G."/>
            <person name="Zifcakova L."/>
            <person name="Stursova M."/>
            <person name="Spatafora J.W."/>
            <person name="Tedersoo L."/>
            <person name="Vaario L.M."/>
            <person name="Yamada A."/>
            <person name="Yan M."/>
            <person name="Wang P."/>
            <person name="Xu J."/>
            <person name="Bruns T."/>
            <person name="Baldrian P."/>
            <person name="Vilgalys R."/>
            <person name="Dunand C."/>
            <person name="Henrissat B."/>
            <person name="Grigoriev I.V."/>
            <person name="Hibbett D."/>
            <person name="Nagy L.G."/>
            <person name="Martin F.M."/>
        </authorList>
    </citation>
    <scope>NUCLEOTIDE SEQUENCE</scope>
    <source>
        <strain evidence="3">UP504</strain>
    </source>
</reference>
<keyword evidence="4" id="KW-1185">Reference proteome</keyword>
<dbReference type="Proteomes" id="UP000886523">
    <property type="component" value="Unassembled WGS sequence"/>
</dbReference>
<comment type="caution">
    <text evidence="3">The sequence shown here is derived from an EMBL/GenBank/DDBJ whole genome shotgun (WGS) entry which is preliminary data.</text>
</comment>
<accession>A0A9P6AKG2</accession>
<keyword evidence="1" id="KW-0863">Zinc-finger</keyword>
<dbReference type="AlphaFoldDB" id="A0A9P6AKG2"/>
<evidence type="ECO:0000313" key="3">
    <source>
        <dbReference type="EMBL" id="KAF9506461.1"/>
    </source>
</evidence>
<dbReference type="GO" id="GO:0008270">
    <property type="term" value="F:zinc ion binding"/>
    <property type="evidence" value="ECO:0007669"/>
    <property type="project" value="UniProtKB-KW"/>
</dbReference>
<dbReference type="EMBL" id="MU129110">
    <property type="protein sequence ID" value="KAF9506461.1"/>
    <property type="molecule type" value="Genomic_DNA"/>
</dbReference>
<evidence type="ECO:0000259" key="2">
    <source>
        <dbReference type="PROSITE" id="PS50966"/>
    </source>
</evidence>
<gene>
    <name evidence="3" type="ORF">BS47DRAFT_1374127</name>
</gene>
<keyword evidence="1" id="KW-0862">Zinc</keyword>
<evidence type="ECO:0000313" key="4">
    <source>
        <dbReference type="Proteomes" id="UP000886523"/>
    </source>
</evidence>
<proteinExistence type="predicted"/>